<evidence type="ECO:0000256" key="6">
    <source>
        <dbReference type="ARBA" id="ARBA00022722"/>
    </source>
</evidence>
<keyword evidence="14 16" id="KW-0539">Nucleus</keyword>
<reference evidence="21" key="2">
    <citation type="submission" date="2014-02" db="EMBL/GenBank/DDBJ databases">
        <title>Complete DNA sequence of /Kuraishia capsulata/ illustrates novel genomic features among budding yeasts (/Saccharomycotina/).</title>
        <authorList>
            <person name="Morales L."/>
            <person name="Noel B."/>
            <person name="Porcel B."/>
            <person name="Marcet-Houben M."/>
            <person name="Hullo M-F."/>
            <person name="Sacerdot C."/>
            <person name="Tekaia F."/>
            <person name="Leh-Louis V."/>
            <person name="Despons L."/>
            <person name="Khanna V."/>
            <person name="Aury J-M."/>
            <person name="Barbe V."/>
            <person name="Couloux A."/>
            <person name="Labadie K."/>
            <person name="Pelletier E."/>
            <person name="Souciet J-L."/>
            <person name="Boekhout T."/>
            <person name="Gabaldon T."/>
            <person name="Wincker P."/>
            <person name="Dujon B."/>
        </authorList>
    </citation>
    <scope>NUCLEOTIDE SEQUENCE</scope>
    <source>
        <strain evidence="21">CBS 1993</strain>
    </source>
</reference>
<feature type="compositionally biased region" description="Basic and acidic residues" evidence="19">
    <location>
        <begin position="595"/>
        <end position="604"/>
    </location>
</feature>
<dbReference type="EMBL" id="HG793125">
    <property type="protein sequence ID" value="CDK24820.1"/>
    <property type="molecule type" value="Genomic_DNA"/>
</dbReference>
<dbReference type="GO" id="GO:1990918">
    <property type="term" value="P:double-strand break repair involved in meiotic recombination"/>
    <property type="evidence" value="ECO:0007669"/>
    <property type="project" value="EnsemblFungi"/>
</dbReference>
<dbReference type="GO" id="GO:0006284">
    <property type="term" value="P:base-excision repair"/>
    <property type="evidence" value="ECO:0007669"/>
    <property type="project" value="EnsemblFungi"/>
</dbReference>
<dbReference type="GO" id="GO:0097552">
    <property type="term" value="P:mitochondrial double-strand break repair via homologous recombination"/>
    <property type="evidence" value="ECO:0007669"/>
    <property type="project" value="EnsemblFungi"/>
</dbReference>
<dbReference type="PIRSF" id="PIRSF000882">
    <property type="entry name" value="DSB_repair_MRE11"/>
    <property type="match status" value="1"/>
</dbReference>
<keyword evidence="6 16" id="KW-0540">Nuclease</keyword>
<evidence type="ECO:0000256" key="11">
    <source>
        <dbReference type="ARBA" id="ARBA00022839"/>
    </source>
</evidence>
<keyword evidence="10 16" id="KW-0378">Hydrolase</keyword>
<evidence type="ECO:0000256" key="18">
    <source>
        <dbReference type="RuleBase" id="RU003447"/>
    </source>
</evidence>
<evidence type="ECO:0000256" key="8">
    <source>
        <dbReference type="ARBA" id="ARBA00022759"/>
    </source>
</evidence>
<gene>
    <name evidence="21" type="ORF">KUCA_T00000787001</name>
</gene>
<keyword evidence="11 16" id="KW-0269">Exonuclease</keyword>
<dbReference type="FunFam" id="3.60.21.10:FF:000011">
    <property type="entry name" value="Double-strand break repair protein"/>
    <property type="match status" value="1"/>
</dbReference>
<dbReference type="GO" id="GO:0003691">
    <property type="term" value="F:double-stranded telomeric DNA binding"/>
    <property type="evidence" value="ECO:0007669"/>
    <property type="project" value="EnsemblFungi"/>
</dbReference>
<dbReference type="GO" id="GO:0000727">
    <property type="term" value="P:double-strand break repair via break-induced replication"/>
    <property type="evidence" value="ECO:0007669"/>
    <property type="project" value="EnsemblFungi"/>
</dbReference>
<feature type="compositionally biased region" description="Acidic residues" evidence="19">
    <location>
        <begin position="619"/>
        <end position="640"/>
    </location>
</feature>
<evidence type="ECO:0000256" key="10">
    <source>
        <dbReference type="ARBA" id="ARBA00022801"/>
    </source>
</evidence>
<dbReference type="GO" id="GO:0051880">
    <property type="term" value="F:G-quadruplex DNA binding"/>
    <property type="evidence" value="ECO:0007669"/>
    <property type="project" value="EnsemblFungi"/>
</dbReference>
<evidence type="ECO:0000256" key="1">
    <source>
        <dbReference type="ARBA" id="ARBA00001936"/>
    </source>
</evidence>
<dbReference type="HOGENOM" id="CLU_009535_3_0_1"/>
<dbReference type="Gene3D" id="3.30.110.110">
    <property type="entry name" value="Mre11, capping domain"/>
    <property type="match status" value="1"/>
</dbReference>
<feature type="domain" description="Mre11 DNA-binding" evidence="20">
    <location>
        <begin position="295"/>
        <end position="473"/>
    </location>
</feature>
<dbReference type="InterPro" id="IPR029052">
    <property type="entry name" value="Metallo-depent_PP-like"/>
</dbReference>
<dbReference type="OrthoDB" id="30417at2759"/>
<evidence type="ECO:0000256" key="3">
    <source>
        <dbReference type="ARBA" id="ARBA00004286"/>
    </source>
</evidence>
<dbReference type="GO" id="GO:0006303">
    <property type="term" value="P:double-strand break repair via nonhomologous end joining"/>
    <property type="evidence" value="ECO:0007669"/>
    <property type="project" value="EnsemblFungi"/>
</dbReference>
<evidence type="ECO:0000256" key="5">
    <source>
        <dbReference type="ARBA" id="ARBA00022454"/>
    </source>
</evidence>
<keyword evidence="12 16" id="KW-0234">DNA repair</keyword>
<keyword evidence="8 16" id="KW-0255">Endonuclease</keyword>
<dbReference type="GO" id="GO:0000723">
    <property type="term" value="P:telomere maintenance"/>
    <property type="evidence" value="ECO:0007669"/>
    <property type="project" value="EnsemblFungi"/>
</dbReference>
<dbReference type="InterPro" id="IPR038487">
    <property type="entry name" value="Mre11_capping_dom"/>
</dbReference>
<dbReference type="GO" id="GO:0035753">
    <property type="term" value="P:maintenance of DNA trinucleotide repeats"/>
    <property type="evidence" value="ECO:0007669"/>
    <property type="project" value="EnsemblFungi"/>
</dbReference>
<dbReference type="InterPro" id="IPR003701">
    <property type="entry name" value="Mre11"/>
</dbReference>
<dbReference type="STRING" id="1382522.W6MSR3"/>
<dbReference type="InterPro" id="IPR007281">
    <property type="entry name" value="Mre11_DNA-bd"/>
</dbReference>
<dbReference type="GO" id="GO:0062176">
    <property type="term" value="P:R-loop processing"/>
    <property type="evidence" value="ECO:0007669"/>
    <property type="project" value="EnsemblFungi"/>
</dbReference>
<evidence type="ECO:0000256" key="4">
    <source>
        <dbReference type="ARBA" id="ARBA00009028"/>
    </source>
</evidence>
<evidence type="ECO:0000256" key="2">
    <source>
        <dbReference type="ARBA" id="ARBA00004123"/>
    </source>
</evidence>
<keyword evidence="13 16" id="KW-0464">Manganese</keyword>
<feature type="compositionally biased region" description="Low complexity" evidence="19">
    <location>
        <begin position="570"/>
        <end position="583"/>
    </location>
</feature>
<dbReference type="GO" id="GO:0000014">
    <property type="term" value="F:single-stranded DNA endodeoxyribonuclease activity"/>
    <property type="evidence" value="ECO:0007669"/>
    <property type="project" value="TreeGrafter"/>
</dbReference>
<dbReference type="GeneID" id="34518223"/>
<keyword evidence="7" id="KW-0479">Metal-binding</keyword>
<evidence type="ECO:0000256" key="16">
    <source>
        <dbReference type="PIRNR" id="PIRNR000882"/>
    </source>
</evidence>
<dbReference type="GO" id="GO:0004017">
    <property type="term" value="F:AMP kinase activity"/>
    <property type="evidence" value="ECO:0007669"/>
    <property type="project" value="EnsemblFungi"/>
</dbReference>
<dbReference type="GO" id="GO:0030145">
    <property type="term" value="F:manganese ion binding"/>
    <property type="evidence" value="ECO:0007669"/>
    <property type="project" value="UniProtKB-UniRule"/>
</dbReference>
<dbReference type="GO" id="GO:0030437">
    <property type="term" value="P:ascospore formation"/>
    <property type="evidence" value="ECO:0007669"/>
    <property type="project" value="EnsemblFungi"/>
</dbReference>
<comment type="similarity">
    <text evidence="4 16 18">Belongs to the MRE11/RAD32 family.</text>
</comment>
<evidence type="ECO:0000256" key="13">
    <source>
        <dbReference type="ARBA" id="ARBA00023211"/>
    </source>
</evidence>
<evidence type="ECO:0000256" key="17">
    <source>
        <dbReference type="PIRSR" id="PIRSR000882-1"/>
    </source>
</evidence>
<dbReference type="RefSeq" id="XP_022456835.1">
    <property type="nucleotide sequence ID" value="XM_022605359.1"/>
</dbReference>
<keyword evidence="9 16" id="KW-0227">DNA damage</keyword>
<feature type="region of interest" description="Disordered" evidence="19">
    <location>
        <begin position="544"/>
        <end position="658"/>
    </location>
</feature>
<dbReference type="GO" id="GO:0043047">
    <property type="term" value="F:single-stranded telomeric DNA binding"/>
    <property type="evidence" value="ECO:0007669"/>
    <property type="project" value="EnsemblFungi"/>
</dbReference>
<dbReference type="GO" id="GO:0060090">
    <property type="term" value="F:molecular adaptor activity"/>
    <property type="evidence" value="ECO:0007669"/>
    <property type="project" value="EnsemblFungi"/>
</dbReference>
<dbReference type="Gene3D" id="3.60.21.10">
    <property type="match status" value="1"/>
</dbReference>
<dbReference type="InterPro" id="IPR041796">
    <property type="entry name" value="Mre11_N"/>
</dbReference>
<dbReference type="Pfam" id="PF04152">
    <property type="entry name" value="Mre11_DNA_bind"/>
    <property type="match status" value="1"/>
</dbReference>
<comment type="cofactor">
    <cofactor evidence="1 16">
        <name>Mn(2+)</name>
        <dbReference type="ChEBI" id="CHEBI:29035"/>
    </cofactor>
</comment>
<dbReference type="GO" id="GO:0010780">
    <property type="term" value="P:meiotic DNA double-strand break formation involved in reciprocal meiotic recombination"/>
    <property type="evidence" value="ECO:0007669"/>
    <property type="project" value="EnsemblFungi"/>
</dbReference>
<keyword evidence="22" id="KW-1185">Reference proteome</keyword>
<evidence type="ECO:0000256" key="7">
    <source>
        <dbReference type="ARBA" id="ARBA00022723"/>
    </source>
</evidence>
<protein>
    <recommendedName>
        <fullName evidence="16">Double-strand break repair protein</fullName>
    </recommendedName>
</protein>
<dbReference type="InterPro" id="IPR004843">
    <property type="entry name" value="Calcineurin-like_PHP"/>
</dbReference>
<dbReference type="AlphaFoldDB" id="W6MSR3"/>
<dbReference type="PANTHER" id="PTHR10139:SF1">
    <property type="entry name" value="DOUBLE-STRAND BREAK REPAIR PROTEIN MRE11"/>
    <property type="match status" value="1"/>
</dbReference>
<keyword evidence="5" id="KW-0158">Chromosome</keyword>
<feature type="active site" description="Proton donor" evidence="17">
    <location>
        <position position="130"/>
    </location>
</feature>
<proteinExistence type="inferred from homology"/>
<accession>W6MSR3</accession>
<evidence type="ECO:0000256" key="19">
    <source>
        <dbReference type="SAM" id="MobiDB-lite"/>
    </source>
</evidence>
<dbReference type="GO" id="GO:0008296">
    <property type="term" value="F:3'-5'-DNA exonuclease activity"/>
    <property type="evidence" value="ECO:0007669"/>
    <property type="project" value="EnsemblFungi"/>
</dbReference>
<keyword evidence="15 16" id="KW-0469">Meiosis</keyword>
<dbReference type="Pfam" id="PF00149">
    <property type="entry name" value="Metallophos"/>
    <property type="match status" value="1"/>
</dbReference>
<feature type="compositionally biased region" description="Low complexity" evidence="19">
    <location>
        <begin position="548"/>
        <end position="561"/>
    </location>
</feature>
<dbReference type="GO" id="GO:0010791">
    <property type="term" value="P:DNA double-strand break processing involved in repair via synthesis-dependent strand annealing"/>
    <property type="evidence" value="ECO:0007669"/>
    <property type="project" value="EnsemblFungi"/>
</dbReference>
<sequence length="658" mass="73484">MPQVKHIEPGPNTIRLLLTTDNHVGYNETDAIRGDDSWKTFEEIMYVAKDRGVDMVVQGGDLFHINKPSKKSLYHVLRILRSTCYSDKPVELELLSDPLLSMDNRAFNYPNYEDPNINVGIPVFGISGNHDDATGDELLSPMDIISVTGLFNHFGRVVENDSITVSPLLFQKGYTKLALYGMASVRDERLYKTFRDGGVKFTTPDVQQDSWFNMICVHQNHTAHSNTAYLPENFLPSFLDFVLWGHEHQSLPYTTPNVSGGFDVLQAGSSIATSLSVGEADPKYTFILSIKGKDYSLEAIPLKSVRPFVMKEVALSTTGIPATTRAKSDITDYLINEVNKLIEKANNEWKSLNKEDDDEDDDNIGDLETPLPLVRLRVEYSGGYDVENPRRFSNRFVGQVANVNDVVTFYRKRTTDRSLLETKKTTKKISDSASIGIDEDGTVDVSTLVDNFLDDHDLNLLNKAKVGDAIRRFVEKEDKSVLKALIDEEMEQDMKIFIELDMELDGDENNPHGQQLKGSGADTQQSLVATKKGFKQILKQLRNEEDSMGQSMSASSASSVKPAKRKTKSKASSSKFVVSDNSSGDSLSEEDNDDHDVPAKERTPPPRRAKKPVRVVEVLDSDSDMDVDDFDESADDEDFAEAPPAKPSNRRSRKVNGK</sequence>
<dbReference type="GO" id="GO:0031573">
    <property type="term" value="P:mitotic intra-S DNA damage checkpoint signaling"/>
    <property type="evidence" value="ECO:0007669"/>
    <property type="project" value="EnsemblFungi"/>
</dbReference>
<evidence type="ECO:0000256" key="14">
    <source>
        <dbReference type="ARBA" id="ARBA00023242"/>
    </source>
</evidence>
<organism evidence="21 22">
    <name type="scientific">Kuraishia capsulata CBS 1993</name>
    <dbReference type="NCBI Taxonomy" id="1382522"/>
    <lineage>
        <taxon>Eukaryota</taxon>
        <taxon>Fungi</taxon>
        <taxon>Dikarya</taxon>
        <taxon>Ascomycota</taxon>
        <taxon>Saccharomycotina</taxon>
        <taxon>Pichiomycetes</taxon>
        <taxon>Pichiales</taxon>
        <taxon>Pichiaceae</taxon>
        <taxon>Kuraishia</taxon>
    </lineage>
</organism>
<dbReference type="GO" id="GO:0006357">
    <property type="term" value="P:regulation of transcription by RNA polymerase II"/>
    <property type="evidence" value="ECO:0007669"/>
    <property type="project" value="EnsemblFungi"/>
</dbReference>
<name>W6MSR3_9ASCO</name>
<feature type="compositionally biased region" description="Basic residues" evidence="19">
    <location>
        <begin position="648"/>
        <end position="658"/>
    </location>
</feature>
<evidence type="ECO:0000256" key="15">
    <source>
        <dbReference type="ARBA" id="ARBA00023254"/>
    </source>
</evidence>
<dbReference type="GO" id="GO:0035861">
    <property type="term" value="C:site of double-strand break"/>
    <property type="evidence" value="ECO:0007669"/>
    <property type="project" value="EnsemblFungi"/>
</dbReference>
<dbReference type="NCBIfam" id="TIGR00583">
    <property type="entry name" value="mre11"/>
    <property type="match status" value="1"/>
</dbReference>
<dbReference type="GO" id="GO:0140445">
    <property type="term" value="C:chromosome, telomeric repeat region"/>
    <property type="evidence" value="ECO:0007669"/>
    <property type="project" value="EnsemblFungi"/>
</dbReference>
<evidence type="ECO:0000313" key="21">
    <source>
        <dbReference type="EMBL" id="CDK24820.1"/>
    </source>
</evidence>
<dbReference type="SMART" id="SM01347">
    <property type="entry name" value="Mre11_DNA_bind"/>
    <property type="match status" value="1"/>
</dbReference>
<reference evidence="21" key="1">
    <citation type="submission" date="2013-12" db="EMBL/GenBank/DDBJ databases">
        <authorList>
            <person name="Genoscope - CEA"/>
        </authorList>
    </citation>
    <scope>NUCLEOTIDE SEQUENCE</scope>
    <source>
        <strain evidence="21">CBS 1993</strain>
    </source>
</reference>
<comment type="function">
    <text evidence="16">Core component of the MRN complex, which plays a central role in double-strand break (DSB) repair, DNA recombination, maintenance of telomere integrity and meiosis. The MRN complex is involved in the repair of DNA double-strand breaks (DSBs) via homologous recombination (HR), an error-free mechanism which primarily occurs during S and G2 phases. The complex (1) mediates the end resection of damaged DNA, which generates proper single-stranded DNA, a key initial steps in HR, and is (2) required for the recruitment of other repair factors and efficient activation of ATM and ATR upon DNA damage. Within the MRN complex, MRE11 possesses both single-strand endonuclease activity and double-strand-specific 3'-5' exonuclease activity. MRE11 first endonucleolytically cleaves the 5' strand at DNA DSB ends to prevent non-homologous end joining (NHEJ) and licence HR. It then generates a single-stranded DNA gap via 3' to 5' exonucleolytic degradation, which is required for single-strand invasion and recombination.</text>
</comment>
<dbReference type="SUPFAM" id="SSF56300">
    <property type="entry name" value="Metallo-dependent phosphatases"/>
    <property type="match status" value="1"/>
</dbReference>
<evidence type="ECO:0000256" key="9">
    <source>
        <dbReference type="ARBA" id="ARBA00022763"/>
    </source>
</evidence>
<evidence type="ECO:0000259" key="20">
    <source>
        <dbReference type="SMART" id="SM01347"/>
    </source>
</evidence>
<comment type="subcellular location">
    <subcellularLocation>
        <location evidence="3">Chromosome</location>
    </subcellularLocation>
    <subcellularLocation>
        <location evidence="2 16">Nucleus</location>
    </subcellularLocation>
</comment>
<dbReference type="GO" id="GO:0007095">
    <property type="term" value="P:mitotic G2 DNA damage checkpoint signaling"/>
    <property type="evidence" value="ECO:0007669"/>
    <property type="project" value="TreeGrafter"/>
</dbReference>
<dbReference type="GO" id="GO:0030870">
    <property type="term" value="C:Mre11 complex"/>
    <property type="evidence" value="ECO:0007669"/>
    <property type="project" value="UniProtKB-UniRule"/>
</dbReference>
<dbReference type="Proteomes" id="UP000019384">
    <property type="component" value="Unassembled WGS sequence"/>
</dbReference>
<evidence type="ECO:0000256" key="12">
    <source>
        <dbReference type="ARBA" id="ARBA00023204"/>
    </source>
</evidence>
<evidence type="ECO:0000313" key="22">
    <source>
        <dbReference type="Proteomes" id="UP000019384"/>
    </source>
</evidence>
<dbReference type="CDD" id="cd00840">
    <property type="entry name" value="MPP_Mre11_N"/>
    <property type="match status" value="1"/>
</dbReference>
<dbReference type="PANTHER" id="PTHR10139">
    <property type="entry name" value="DOUBLE-STRAND BREAK REPAIR PROTEIN MRE11"/>
    <property type="match status" value="1"/>
</dbReference>